<protein>
    <submittedName>
        <fullName evidence="2">Uncharacterized protein</fullName>
    </submittedName>
</protein>
<keyword evidence="3" id="KW-1185">Reference proteome</keyword>
<keyword evidence="1" id="KW-0472">Membrane</keyword>
<comment type="caution">
    <text evidence="2">The sequence shown here is derived from an EMBL/GenBank/DDBJ whole genome shotgun (WGS) entry which is preliminary data.</text>
</comment>
<organism evidence="2 3">
    <name type="scientific">Enterococcus ratti</name>
    <dbReference type="NCBI Taxonomy" id="150033"/>
    <lineage>
        <taxon>Bacteria</taxon>
        <taxon>Bacillati</taxon>
        <taxon>Bacillota</taxon>
        <taxon>Bacilli</taxon>
        <taxon>Lactobacillales</taxon>
        <taxon>Enterococcaceae</taxon>
        <taxon>Enterococcus</taxon>
    </lineage>
</organism>
<keyword evidence="1" id="KW-0812">Transmembrane</keyword>
<dbReference type="AlphaFoldDB" id="A0A1L8WJ82"/>
<evidence type="ECO:0000256" key="1">
    <source>
        <dbReference type="SAM" id="Phobius"/>
    </source>
</evidence>
<gene>
    <name evidence="2" type="ORF">RV14_GL000386</name>
</gene>
<name>A0A1L8WJ82_9ENTE</name>
<reference evidence="2 3" key="1">
    <citation type="submission" date="2014-12" db="EMBL/GenBank/DDBJ databases">
        <title>Draft genome sequences of 29 type strains of Enterococci.</title>
        <authorList>
            <person name="Zhong Z."/>
            <person name="Sun Z."/>
            <person name="Liu W."/>
            <person name="Zhang W."/>
            <person name="Zhang H."/>
        </authorList>
    </citation>
    <scope>NUCLEOTIDE SEQUENCE [LARGE SCALE GENOMIC DNA]</scope>
    <source>
        <strain evidence="2 3">DSM 15687</strain>
    </source>
</reference>
<sequence length="213" mass="23733">MGNYFVIFNFLLKMKKESKKMKWIIRCIVLFAGSFFFTFSVDAAGAISEDEQLIIEELSQQVRIQDKAFQLPATYLTQAENYLKQRELTKAQTTTVIQNIQKVKKKLGNLSIDLTSVHTIDDLLKQLPQKTVVEIQQLVSSTAETLGLVVLSWNQGYVELGTQNSDGTLSAVFSSEKPIKQTGTVPWTSFLAIVCLLMTATGAFIIGKKANLA</sequence>
<dbReference type="EMBL" id="JXLB01000012">
    <property type="protein sequence ID" value="OJG80842.1"/>
    <property type="molecule type" value="Genomic_DNA"/>
</dbReference>
<feature type="transmembrane region" description="Helical" evidence="1">
    <location>
        <begin position="187"/>
        <end position="207"/>
    </location>
</feature>
<dbReference type="STRING" id="150033.RV14_GL000386"/>
<proteinExistence type="predicted"/>
<evidence type="ECO:0000313" key="2">
    <source>
        <dbReference type="EMBL" id="OJG80842.1"/>
    </source>
</evidence>
<keyword evidence="1" id="KW-1133">Transmembrane helix</keyword>
<accession>A0A1L8WJ82</accession>
<dbReference type="Proteomes" id="UP000182152">
    <property type="component" value="Unassembled WGS sequence"/>
</dbReference>
<evidence type="ECO:0000313" key="3">
    <source>
        <dbReference type="Proteomes" id="UP000182152"/>
    </source>
</evidence>